<sequence>MTARWTEEEWINNRRIVKFEKFQDGEILNVDFKAVPVNEIPANSICISCIWWDTFSDCYLTHFDAMYLLEQLMGAPGRFSVERKNRLRRNLEGFHPVTISKTNPHNSGLFKTVMAFGYPRPRDIEGDFRVLPWNCLEPMLRKMIGKYKFIPFGIYNDIFRRERGQHADDTPVAFSKLPEILVDRPGISLPWLRYCVQHCEGFGCG</sequence>
<dbReference type="InterPro" id="IPR055509">
    <property type="entry name" value="DUF7082"/>
</dbReference>
<comment type="caution">
    <text evidence="2">The sequence shown here is derived from an EMBL/GenBank/DDBJ whole genome shotgun (WGS) entry which is preliminary data.</text>
</comment>
<evidence type="ECO:0000313" key="2">
    <source>
        <dbReference type="EMBL" id="EHK44783.1"/>
    </source>
</evidence>
<dbReference type="OMA" id="EWINNRR"/>
<dbReference type="GO" id="GO:0005634">
    <property type="term" value="C:nucleus"/>
    <property type="evidence" value="ECO:0007669"/>
    <property type="project" value="TreeGrafter"/>
</dbReference>
<protein>
    <recommendedName>
        <fullName evidence="1">DUF7082 domain-containing protein</fullName>
    </recommendedName>
</protein>
<dbReference type="PANTHER" id="PTHR39463">
    <property type="entry name" value="MEDUSA"/>
    <property type="match status" value="1"/>
</dbReference>
<reference evidence="2 3" key="1">
    <citation type="journal article" date="2011" name="Genome Biol.">
        <title>Comparative genome sequence analysis underscores mycoparasitism as the ancestral life style of Trichoderma.</title>
        <authorList>
            <person name="Kubicek C.P."/>
            <person name="Herrera-Estrella A."/>
            <person name="Seidl-Seiboth V."/>
            <person name="Martinez D.A."/>
            <person name="Druzhinina I.S."/>
            <person name="Thon M."/>
            <person name="Zeilinger S."/>
            <person name="Casas-Flores S."/>
            <person name="Horwitz B.A."/>
            <person name="Mukherjee P.K."/>
            <person name="Mukherjee M."/>
            <person name="Kredics L."/>
            <person name="Alcaraz L.D."/>
            <person name="Aerts A."/>
            <person name="Antal Z."/>
            <person name="Atanasova L."/>
            <person name="Cervantes-Badillo M.G."/>
            <person name="Challacombe J."/>
            <person name="Chertkov O."/>
            <person name="McCluskey K."/>
            <person name="Coulpier F."/>
            <person name="Deshpande N."/>
            <person name="von Doehren H."/>
            <person name="Ebbole D.J."/>
            <person name="Esquivel-Naranjo E.U."/>
            <person name="Fekete E."/>
            <person name="Flipphi M."/>
            <person name="Glaser F."/>
            <person name="Gomez-Rodriguez E.Y."/>
            <person name="Gruber S."/>
            <person name="Han C."/>
            <person name="Henrissat B."/>
            <person name="Hermosa R."/>
            <person name="Hernandez-Onate M."/>
            <person name="Karaffa L."/>
            <person name="Kosti I."/>
            <person name="Le Crom S."/>
            <person name="Lindquist E."/>
            <person name="Lucas S."/>
            <person name="Luebeck M."/>
            <person name="Luebeck P.S."/>
            <person name="Margeot A."/>
            <person name="Metz B."/>
            <person name="Misra M."/>
            <person name="Nevalainen H."/>
            <person name="Omann M."/>
            <person name="Packer N."/>
            <person name="Perrone G."/>
            <person name="Uresti-Rivera E.E."/>
            <person name="Salamov A."/>
            <person name="Schmoll M."/>
            <person name="Seiboth B."/>
            <person name="Shapiro H."/>
            <person name="Sukno S."/>
            <person name="Tamayo-Ramos J.A."/>
            <person name="Tisch D."/>
            <person name="Wiest A."/>
            <person name="Wilkinson H.H."/>
            <person name="Zhang M."/>
            <person name="Coutinho P.M."/>
            <person name="Kenerley C.M."/>
            <person name="Monte E."/>
            <person name="Baker S.E."/>
            <person name="Grigoriev I.V."/>
        </authorList>
    </citation>
    <scope>NUCLEOTIDE SEQUENCE [LARGE SCALE GENOMIC DNA]</scope>
    <source>
        <strain evidence="3">ATCC 20476 / IMI 206040</strain>
    </source>
</reference>
<dbReference type="GeneID" id="25777910"/>
<dbReference type="eggNOG" id="ENOG502QTDM">
    <property type="taxonomic scope" value="Eukaryota"/>
</dbReference>
<dbReference type="Pfam" id="PF23305">
    <property type="entry name" value="DUF7082"/>
    <property type="match status" value="1"/>
</dbReference>
<dbReference type="EMBL" id="ABDG02000024">
    <property type="protein sequence ID" value="EHK44783.1"/>
    <property type="molecule type" value="Genomic_DNA"/>
</dbReference>
<dbReference type="STRING" id="452589.G9NXH5"/>
<dbReference type="AlphaFoldDB" id="G9NXH5"/>
<evidence type="ECO:0000313" key="3">
    <source>
        <dbReference type="Proteomes" id="UP000005426"/>
    </source>
</evidence>
<dbReference type="OrthoDB" id="1751210at2759"/>
<accession>G9NXH5</accession>
<organism evidence="2 3">
    <name type="scientific">Hypocrea atroviridis (strain ATCC 20476 / IMI 206040)</name>
    <name type="common">Trichoderma atroviride</name>
    <dbReference type="NCBI Taxonomy" id="452589"/>
    <lineage>
        <taxon>Eukaryota</taxon>
        <taxon>Fungi</taxon>
        <taxon>Dikarya</taxon>
        <taxon>Ascomycota</taxon>
        <taxon>Pezizomycotina</taxon>
        <taxon>Sordariomycetes</taxon>
        <taxon>Hypocreomycetidae</taxon>
        <taxon>Hypocreales</taxon>
        <taxon>Hypocreaceae</taxon>
        <taxon>Trichoderma</taxon>
    </lineage>
</organism>
<gene>
    <name evidence="2" type="ORF">TRIATDRAFT_220527</name>
</gene>
<feature type="domain" description="DUF7082" evidence="1">
    <location>
        <begin position="1"/>
        <end position="144"/>
    </location>
</feature>
<dbReference type="Proteomes" id="UP000005426">
    <property type="component" value="Unassembled WGS sequence"/>
</dbReference>
<name>G9NXH5_HYPAI</name>
<dbReference type="PANTHER" id="PTHR39463:SF1">
    <property type="entry name" value="MEDUSA"/>
    <property type="match status" value="1"/>
</dbReference>
<dbReference type="KEGG" id="tatv:25777910"/>
<keyword evidence="3" id="KW-1185">Reference proteome</keyword>
<dbReference type="HOGENOM" id="CLU_115941_0_0_1"/>
<proteinExistence type="predicted"/>
<evidence type="ECO:0000259" key="1">
    <source>
        <dbReference type="Pfam" id="PF23305"/>
    </source>
</evidence>